<sequence>MADGACSWSRVPPNVVVDIDAEEDADGDDARSCEVHQPGWQDVFNITAQSATLQLDAGTISGRHDSLRTRYRTGSSHRSNSREQSQWLGCGSLMITRDRDAYWHYRLDRNADARKVWEESMPKIAHEHQDLEKSIAESEDEHDEEFFDAIDEGKVESTWKSSPLMPETKGEFASDGNWMLTIVQRFHLGRILKSVRGKDMTTMALSVSSNGSTYLLQRVAEDMEYAGLLEPEQTRCGWVGGWASSRQSMLCGIPVNCDRKSTTHCTVCLGERVSGLSLAGLSRLVCLSESRPANVELGSAVPATFSQHFLHFPLFLTFDIDRFGHARARTQ</sequence>
<comment type="caution">
    <text evidence="1">The sequence shown here is derived from an EMBL/GenBank/DDBJ whole genome shotgun (WGS) entry which is preliminary data.</text>
</comment>
<evidence type="ECO:0000313" key="1">
    <source>
        <dbReference type="EMBL" id="OAP54084.1"/>
    </source>
</evidence>
<organism evidence="1 2">
    <name type="scientific">Fonsecaea erecta</name>
    <dbReference type="NCBI Taxonomy" id="1367422"/>
    <lineage>
        <taxon>Eukaryota</taxon>
        <taxon>Fungi</taxon>
        <taxon>Dikarya</taxon>
        <taxon>Ascomycota</taxon>
        <taxon>Pezizomycotina</taxon>
        <taxon>Eurotiomycetes</taxon>
        <taxon>Chaetothyriomycetidae</taxon>
        <taxon>Chaetothyriales</taxon>
        <taxon>Herpotrichiellaceae</taxon>
        <taxon>Fonsecaea</taxon>
    </lineage>
</organism>
<keyword evidence="2" id="KW-1185">Reference proteome</keyword>
<reference evidence="1 2" key="1">
    <citation type="submission" date="2016-04" db="EMBL/GenBank/DDBJ databases">
        <title>Draft genome of Fonsecaea erecta CBS 125763.</title>
        <authorList>
            <person name="Weiss V.A."/>
            <person name="Vicente V.A."/>
            <person name="Raittz R.T."/>
            <person name="Moreno L.F."/>
            <person name="De Souza E.M."/>
            <person name="Pedrosa F.O."/>
            <person name="Steffens M.B."/>
            <person name="Faoro H."/>
            <person name="Tadra-Sfeir M.Z."/>
            <person name="Najafzadeh M.J."/>
            <person name="Felipe M.S."/>
            <person name="Teixeira M."/>
            <person name="Sun J."/>
            <person name="Xi L."/>
            <person name="Gomes R."/>
            <person name="De Azevedo C.M."/>
            <person name="Salgado C.G."/>
            <person name="Da Silva M.B."/>
            <person name="Nascimento M.F."/>
            <person name="Queiroz-Telles F."/>
            <person name="Attili D.S."/>
            <person name="Gorbushina A."/>
        </authorList>
    </citation>
    <scope>NUCLEOTIDE SEQUENCE [LARGE SCALE GENOMIC DNA]</scope>
    <source>
        <strain evidence="1 2">CBS 125763</strain>
    </source>
</reference>
<protein>
    <submittedName>
        <fullName evidence="1">Uncharacterized protein</fullName>
    </submittedName>
</protein>
<evidence type="ECO:0000313" key="2">
    <source>
        <dbReference type="Proteomes" id="UP000078343"/>
    </source>
</evidence>
<dbReference type="EMBL" id="LVYI01000015">
    <property type="protein sequence ID" value="OAP54084.1"/>
    <property type="molecule type" value="Genomic_DNA"/>
</dbReference>
<dbReference type="GeneID" id="30015786"/>
<name>A0A178Z306_9EURO</name>
<proteinExistence type="predicted"/>
<dbReference type="RefSeq" id="XP_018687451.1">
    <property type="nucleotide sequence ID" value="XM_018843124.1"/>
</dbReference>
<gene>
    <name evidence="1" type="ORF">AYL99_11618</name>
</gene>
<dbReference type="Proteomes" id="UP000078343">
    <property type="component" value="Unassembled WGS sequence"/>
</dbReference>
<dbReference type="STRING" id="1367422.A0A178Z306"/>
<dbReference type="OrthoDB" id="1854502at2759"/>
<accession>A0A178Z306</accession>
<dbReference type="AlphaFoldDB" id="A0A178Z306"/>